<evidence type="ECO:0000256" key="1">
    <source>
        <dbReference type="SAM" id="Phobius"/>
    </source>
</evidence>
<feature type="transmembrane region" description="Helical" evidence="1">
    <location>
        <begin position="61"/>
        <end position="82"/>
    </location>
</feature>
<evidence type="ECO:0008006" key="4">
    <source>
        <dbReference type="Google" id="ProtNLM"/>
    </source>
</evidence>
<organism evidence="2 3">
    <name type="scientific">Actinomadura nitritigenes</name>
    <dbReference type="NCBI Taxonomy" id="134602"/>
    <lineage>
        <taxon>Bacteria</taxon>
        <taxon>Bacillati</taxon>
        <taxon>Actinomycetota</taxon>
        <taxon>Actinomycetes</taxon>
        <taxon>Streptosporangiales</taxon>
        <taxon>Thermomonosporaceae</taxon>
        <taxon>Actinomadura</taxon>
    </lineage>
</organism>
<dbReference type="Proteomes" id="UP000666915">
    <property type="component" value="Unassembled WGS sequence"/>
</dbReference>
<evidence type="ECO:0000313" key="3">
    <source>
        <dbReference type="Proteomes" id="UP000666915"/>
    </source>
</evidence>
<comment type="caution">
    <text evidence="2">The sequence shown here is derived from an EMBL/GenBank/DDBJ whole genome shotgun (WGS) entry which is preliminary data.</text>
</comment>
<keyword evidence="1" id="KW-1133">Transmembrane helix</keyword>
<feature type="transmembrane region" description="Helical" evidence="1">
    <location>
        <begin position="89"/>
        <end position="110"/>
    </location>
</feature>
<feature type="transmembrane region" description="Helical" evidence="1">
    <location>
        <begin position="20"/>
        <end position="41"/>
    </location>
</feature>
<sequence length="111" mass="11419">MTTQPGCGTAKDAVHPITPFLLFAVTFATLVMGLFNLYASAMTAAGPDSCGEVSCHGDGTLATVFLVAAALGPVLSLAAWFFMRPSRAAIRYSLVAAALTVPLLTDLALLS</sequence>
<keyword evidence="1" id="KW-0472">Membrane</keyword>
<keyword evidence="3" id="KW-1185">Reference proteome</keyword>
<protein>
    <recommendedName>
        <fullName evidence="4">Transmembrane protein</fullName>
    </recommendedName>
</protein>
<dbReference type="RefSeq" id="WP_208267350.1">
    <property type="nucleotide sequence ID" value="NZ_BAAAGM010000058.1"/>
</dbReference>
<keyword evidence="1" id="KW-0812">Transmembrane</keyword>
<dbReference type="EMBL" id="JAGEOK010000009">
    <property type="protein sequence ID" value="MBO2439054.1"/>
    <property type="molecule type" value="Genomic_DNA"/>
</dbReference>
<evidence type="ECO:0000313" key="2">
    <source>
        <dbReference type="EMBL" id="MBO2439054.1"/>
    </source>
</evidence>
<gene>
    <name evidence="2" type="ORF">J4557_16160</name>
</gene>
<reference evidence="2 3" key="1">
    <citation type="submission" date="2021-03" db="EMBL/GenBank/DDBJ databases">
        <authorList>
            <person name="Kanchanasin P."/>
            <person name="Saeng-In P."/>
            <person name="Phongsopitanun W."/>
            <person name="Yuki M."/>
            <person name="Kudo T."/>
            <person name="Ohkuma M."/>
            <person name="Tanasupawat S."/>
        </authorList>
    </citation>
    <scope>NUCLEOTIDE SEQUENCE [LARGE SCALE GENOMIC DNA]</scope>
    <source>
        <strain evidence="2 3">L46</strain>
    </source>
</reference>
<accession>A0ABS3QYJ0</accession>
<proteinExistence type="predicted"/>
<name>A0ABS3QYJ0_9ACTN</name>